<dbReference type="PROSITE" id="PS50240">
    <property type="entry name" value="TRYPSIN_DOM"/>
    <property type="match status" value="1"/>
</dbReference>
<dbReference type="InterPro" id="IPR033116">
    <property type="entry name" value="TRYPSIN_SER"/>
</dbReference>
<dbReference type="Gene3D" id="2.40.10.10">
    <property type="entry name" value="Trypsin-like serine proteases"/>
    <property type="match status" value="2"/>
</dbReference>
<evidence type="ECO:0000313" key="15">
    <source>
        <dbReference type="Proteomes" id="UP001145742"/>
    </source>
</evidence>
<organism evidence="14 15">
    <name type="scientific">Willisornis vidua</name>
    <name type="common">Xingu scale-backed antbird</name>
    <dbReference type="NCBI Taxonomy" id="1566151"/>
    <lineage>
        <taxon>Eukaryota</taxon>
        <taxon>Metazoa</taxon>
        <taxon>Chordata</taxon>
        <taxon>Craniata</taxon>
        <taxon>Vertebrata</taxon>
        <taxon>Euteleostomi</taxon>
        <taxon>Archelosauria</taxon>
        <taxon>Archosauria</taxon>
        <taxon>Dinosauria</taxon>
        <taxon>Saurischia</taxon>
        <taxon>Theropoda</taxon>
        <taxon>Coelurosauria</taxon>
        <taxon>Aves</taxon>
        <taxon>Neognathae</taxon>
        <taxon>Neoaves</taxon>
        <taxon>Telluraves</taxon>
        <taxon>Australaves</taxon>
        <taxon>Passeriformes</taxon>
        <taxon>Thamnophilidae</taxon>
        <taxon>Willisornis</taxon>
    </lineage>
</organism>
<dbReference type="Pfam" id="PF00089">
    <property type="entry name" value="Trypsin"/>
    <property type="match status" value="1"/>
</dbReference>
<sequence length="336" mass="37150">MFSEKLSGLLLQTRAISASPLRDTLQQDVLTGRVIGGHEAQPNSWKWQVSLQVAFPNDPGYYAHICGGTLISSKWVMTAAHCLSMPAGASYRVALGEHNLLVVDGTEYYIDVDAIFIPDDWNPVSIENGYDIALLRLESPAYANGFVELGVLPPKGEILPNNYPCYLTGWGLVNVGGSIAERLQEVMLPVVDHEICSQEDWWGSAIKDTMLCAGGDGEKAGCNGDSGGPLSCYRDDHWEVHGIVSFGLVPYCNTYKMPTVFTRVSAYVDWIYSGSPVVFYPAHLNFSPCDGKNPKVLHLGQDNPKHKYRFGGEWGKSIPEEKDMRVLVDERLDMTW</sequence>
<evidence type="ECO:0000259" key="13">
    <source>
        <dbReference type="PROSITE" id="PS50240"/>
    </source>
</evidence>
<dbReference type="Proteomes" id="UP001145742">
    <property type="component" value="Unassembled WGS sequence"/>
</dbReference>
<dbReference type="InterPro" id="IPR001314">
    <property type="entry name" value="Peptidase_S1A"/>
</dbReference>
<dbReference type="CDD" id="cd00190">
    <property type="entry name" value="Tryp_SPc"/>
    <property type="match status" value="1"/>
</dbReference>
<accession>A0ABQ9CQU3</accession>
<keyword evidence="9" id="KW-1015">Disulfide bond</keyword>
<evidence type="ECO:0000256" key="6">
    <source>
        <dbReference type="ARBA" id="ARBA00022801"/>
    </source>
</evidence>
<protein>
    <recommendedName>
        <fullName evidence="11">pancreatic elastase</fullName>
        <ecNumber evidence="11">3.4.21.36</ecNumber>
    </recommendedName>
</protein>
<evidence type="ECO:0000256" key="8">
    <source>
        <dbReference type="ARBA" id="ARBA00022837"/>
    </source>
</evidence>
<keyword evidence="15" id="KW-1185">Reference proteome</keyword>
<evidence type="ECO:0000256" key="7">
    <source>
        <dbReference type="ARBA" id="ARBA00022825"/>
    </source>
</evidence>
<keyword evidence="7 12" id="KW-0720">Serine protease</keyword>
<dbReference type="InterPro" id="IPR050850">
    <property type="entry name" value="Peptidase_S1_Elastase_sf"/>
</dbReference>
<evidence type="ECO:0000256" key="5">
    <source>
        <dbReference type="ARBA" id="ARBA00022723"/>
    </source>
</evidence>
<name>A0ABQ9CQU3_9PASS</name>
<dbReference type="PANTHER" id="PTHR24257">
    <property type="entry name" value="CHYMOTRYPSIN-LIKE ELASTASE FAMILY MEMBER"/>
    <property type="match status" value="1"/>
</dbReference>
<dbReference type="InterPro" id="IPR043504">
    <property type="entry name" value="Peptidase_S1_PA_chymotrypsin"/>
</dbReference>
<dbReference type="SMART" id="SM00020">
    <property type="entry name" value="Tryp_SPc"/>
    <property type="match status" value="1"/>
</dbReference>
<evidence type="ECO:0000256" key="2">
    <source>
        <dbReference type="ARBA" id="ARBA00004613"/>
    </source>
</evidence>
<reference evidence="14" key="1">
    <citation type="submission" date="2019-10" db="EMBL/GenBank/DDBJ databases">
        <authorList>
            <person name="Soares A.E.R."/>
            <person name="Aleixo A."/>
            <person name="Schneider P."/>
            <person name="Miyaki C.Y."/>
            <person name="Schneider M.P."/>
            <person name="Mello C."/>
            <person name="Vasconcelos A.T.R."/>
        </authorList>
    </citation>
    <scope>NUCLEOTIDE SEQUENCE</scope>
    <source>
        <tissue evidence="14">Muscle</tissue>
    </source>
</reference>
<evidence type="ECO:0000256" key="4">
    <source>
        <dbReference type="ARBA" id="ARBA00022670"/>
    </source>
</evidence>
<comment type="catalytic activity">
    <reaction evidence="10">
        <text>Hydrolysis of proteins, including elastin. Preferential cleavage: Ala-|-Xaa.</text>
        <dbReference type="EC" id="3.4.21.36"/>
    </reaction>
</comment>
<dbReference type="InterPro" id="IPR001254">
    <property type="entry name" value="Trypsin_dom"/>
</dbReference>
<dbReference type="SUPFAM" id="SSF50494">
    <property type="entry name" value="Trypsin-like serine proteases"/>
    <property type="match status" value="1"/>
</dbReference>
<evidence type="ECO:0000256" key="10">
    <source>
        <dbReference type="ARBA" id="ARBA00036864"/>
    </source>
</evidence>
<gene>
    <name evidence="14" type="primary">CELA2A</name>
    <name evidence="14" type="ORF">WISP_137507</name>
</gene>
<dbReference type="PROSITE" id="PS00134">
    <property type="entry name" value="TRYPSIN_HIS"/>
    <property type="match status" value="1"/>
</dbReference>
<feature type="domain" description="Peptidase S1" evidence="13">
    <location>
        <begin position="34"/>
        <end position="276"/>
    </location>
</feature>
<comment type="subcellular location">
    <subcellularLocation>
        <location evidence="2">Secreted</location>
    </subcellularLocation>
</comment>
<proteinExistence type="predicted"/>
<evidence type="ECO:0000256" key="1">
    <source>
        <dbReference type="ARBA" id="ARBA00001913"/>
    </source>
</evidence>
<keyword evidence="5" id="KW-0479">Metal-binding</keyword>
<evidence type="ECO:0000256" key="9">
    <source>
        <dbReference type="ARBA" id="ARBA00023157"/>
    </source>
</evidence>
<dbReference type="PROSITE" id="PS00135">
    <property type="entry name" value="TRYPSIN_SER"/>
    <property type="match status" value="1"/>
</dbReference>
<dbReference type="EMBL" id="WHWB01034692">
    <property type="protein sequence ID" value="KAJ7405779.1"/>
    <property type="molecule type" value="Genomic_DNA"/>
</dbReference>
<dbReference type="PANTHER" id="PTHR24257:SF0">
    <property type="entry name" value="CHYMOTRYPSIN-LIKE ELASTASE FAMILY MEMBER 1"/>
    <property type="match status" value="1"/>
</dbReference>
<keyword evidence="3" id="KW-0964">Secreted</keyword>
<evidence type="ECO:0000256" key="12">
    <source>
        <dbReference type="RuleBase" id="RU363034"/>
    </source>
</evidence>
<comment type="caution">
    <text evidence="14">The sequence shown here is derived from an EMBL/GenBank/DDBJ whole genome shotgun (WGS) entry which is preliminary data.</text>
</comment>
<evidence type="ECO:0000256" key="3">
    <source>
        <dbReference type="ARBA" id="ARBA00022525"/>
    </source>
</evidence>
<evidence type="ECO:0000256" key="11">
    <source>
        <dbReference type="ARBA" id="ARBA00039015"/>
    </source>
</evidence>
<keyword evidence="4 12" id="KW-0645">Protease</keyword>
<comment type="cofactor">
    <cofactor evidence="1">
        <name>Ca(2+)</name>
        <dbReference type="ChEBI" id="CHEBI:29108"/>
    </cofactor>
</comment>
<dbReference type="EC" id="3.4.21.36" evidence="11"/>
<dbReference type="PRINTS" id="PR00722">
    <property type="entry name" value="CHYMOTRYPSIN"/>
</dbReference>
<keyword evidence="8" id="KW-0106">Calcium</keyword>
<evidence type="ECO:0000313" key="14">
    <source>
        <dbReference type="EMBL" id="KAJ7405779.1"/>
    </source>
</evidence>
<keyword evidence="6 12" id="KW-0378">Hydrolase</keyword>
<dbReference type="InterPro" id="IPR018114">
    <property type="entry name" value="TRYPSIN_HIS"/>
</dbReference>
<dbReference type="InterPro" id="IPR009003">
    <property type="entry name" value="Peptidase_S1_PA"/>
</dbReference>